<dbReference type="Gene3D" id="2.60.120.330">
    <property type="entry name" value="B-lactam Antibiotic, Isopenicillin N Synthase, Chain"/>
    <property type="match status" value="1"/>
</dbReference>
<protein>
    <recommendedName>
        <fullName evidence="5">Fe2OG dioxygenase domain-containing protein</fullName>
    </recommendedName>
</protein>
<dbReference type="GO" id="GO:0016705">
    <property type="term" value="F:oxidoreductase activity, acting on paired donors, with incorporation or reduction of molecular oxygen"/>
    <property type="evidence" value="ECO:0007669"/>
    <property type="project" value="UniProtKB-ARBA"/>
</dbReference>
<dbReference type="Pfam" id="PF03171">
    <property type="entry name" value="2OG-FeII_Oxy"/>
    <property type="match status" value="1"/>
</dbReference>
<keyword evidence="7" id="KW-1185">Reference proteome</keyword>
<organism evidence="6 7">
    <name type="scientific">Deinandra increscens subsp. villosa</name>
    <dbReference type="NCBI Taxonomy" id="3103831"/>
    <lineage>
        <taxon>Eukaryota</taxon>
        <taxon>Viridiplantae</taxon>
        <taxon>Streptophyta</taxon>
        <taxon>Embryophyta</taxon>
        <taxon>Tracheophyta</taxon>
        <taxon>Spermatophyta</taxon>
        <taxon>Magnoliopsida</taxon>
        <taxon>eudicotyledons</taxon>
        <taxon>Gunneridae</taxon>
        <taxon>Pentapetalae</taxon>
        <taxon>asterids</taxon>
        <taxon>campanulids</taxon>
        <taxon>Asterales</taxon>
        <taxon>Asteraceae</taxon>
        <taxon>Asteroideae</taxon>
        <taxon>Heliantheae alliance</taxon>
        <taxon>Madieae</taxon>
        <taxon>Madiinae</taxon>
        <taxon>Deinandra</taxon>
    </lineage>
</organism>
<dbReference type="Proteomes" id="UP001408789">
    <property type="component" value="Unassembled WGS sequence"/>
</dbReference>
<sequence>MNISVKSLAESPGLNCIPSIYAYSLTSTDPPAASDLQDAIPTIDFSLLTSPDPHLRSQMIQELDIACKDWGFFRVVNHGVPESLMNMVIEKAIEFFDLTEEEKKEFEEKDVLDPIRYGTSFNSKKDEILYWRDFLKIIVHPEFHCPNKPLGFREVLLEYSKRTREIVKGLLNGISAGLGLDQDYVEKALNLESGLQICAANLYPPCPQPGLAIGLPPHSDHGLLTLLINNGVGGLQIKHKGKWVNVNNDVPCSFLVNTADQLEIFSNGKYKSVEHRAIVNNAVTRLSVVLANGPALDAVVEPAYKLVTGERCLPAYIPMKYKEYLEMQQGNKIVGKTCLDRVRV</sequence>
<dbReference type="PANTHER" id="PTHR47991">
    <property type="entry name" value="OXOGLUTARATE/IRON-DEPENDENT DIOXYGENASE"/>
    <property type="match status" value="1"/>
</dbReference>
<comment type="caution">
    <text evidence="6">The sequence shown here is derived from an EMBL/GenBank/DDBJ whole genome shotgun (WGS) entry which is preliminary data.</text>
</comment>
<keyword evidence="4" id="KW-0560">Oxidoreductase</keyword>
<proteinExistence type="inferred from homology"/>
<dbReference type="GO" id="GO:0046872">
    <property type="term" value="F:metal ion binding"/>
    <property type="evidence" value="ECO:0007669"/>
    <property type="project" value="UniProtKB-KW"/>
</dbReference>
<keyword evidence="3 4" id="KW-0408">Iron</keyword>
<dbReference type="EMBL" id="JBCNJP010000011">
    <property type="protein sequence ID" value="KAK9071065.1"/>
    <property type="molecule type" value="Genomic_DNA"/>
</dbReference>
<feature type="domain" description="Fe2OG dioxygenase" evidence="5">
    <location>
        <begin position="190"/>
        <end position="294"/>
    </location>
</feature>
<evidence type="ECO:0000313" key="7">
    <source>
        <dbReference type="Proteomes" id="UP001408789"/>
    </source>
</evidence>
<dbReference type="SUPFAM" id="SSF51197">
    <property type="entry name" value="Clavaminate synthase-like"/>
    <property type="match status" value="1"/>
</dbReference>
<evidence type="ECO:0000259" key="5">
    <source>
        <dbReference type="PROSITE" id="PS51471"/>
    </source>
</evidence>
<name>A0AAP0D9I6_9ASTR</name>
<dbReference type="InterPro" id="IPR050295">
    <property type="entry name" value="Plant_2OG-oxidoreductases"/>
</dbReference>
<keyword evidence="2 4" id="KW-0479">Metal-binding</keyword>
<evidence type="ECO:0000256" key="4">
    <source>
        <dbReference type="RuleBase" id="RU003682"/>
    </source>
</evidence>
<accession>A0AAP0D9I6</accession>
<dbReference type="InterPro" id="IPR044861">
    <property type="entry name" value="IPNS-like_FE2OG_OXY"/>
</dbReference>
<evidence type="ECO:0000313" key="6">
    <source>
        <dbReference type="EMBL" id="KAK9071065.1"/>
    </source>
</evidence>
<dbReference type="AlphaFoldDB" id="A0AAP0D9I6"/>
<reference evidence="6 7" key="1">
    <citation type="submission" date="2024-04" db="EMBL/GenBank/DDBJ databases">
        <title>The reference genome of an endangered Asteraceae, Deinandra increscens subsp. villosa, native to the Central Coast of California.</title>
        <authorList>
            <person name="Guilliams M."/>
            <person name="Hasenstab-Lehman K."/>
            <person name="Meyer R."/>
            <person name="Mcevoy S."/>
        </authorList>
    </citation>
    <scope>NUCLEOTIDE SEQUENCE [LARGE SCALE GENOMIC DNA]</scope>
    <source>
        <tissue evidence="6">Leaf</tissue>
    </source>
</reference>
<comment type="similarity">
    <text evidence="1 4">Belongs to the iron/ascorbate-dependent oxidoreductase family.</text>
</comment>
<evidence type="ECO:0000256" key="2">
    <source>
        <dbReference type="ARBA" id="ARBA00022723"/>
    </source>
</evidence>
<evidence type="ECO:0000256" key="3">
    <source>
        <dbReference type="ARBA" id="ARBA00023004"/>
    </source>
</evidence>
<dbReference type="PROSITE" id="PS51471">
    <property type="entry name" value="FE2OG_OXY"/>
    <property type="match status" value="1"/>
</dbReference>
<dbReference type="InterPro" id="IPR026992">
    <property type="entry name" value="DIOX_N"/>
</dbReference>
<dbReference type="Pfam" id="PF14226">
    <property type="entry name" value="DIOX_N"/>
    <property type="match status" value="1"/>
</dbReference>
<dbReference type="InterPro" id="IPR005123">
    <property type="entry name" value="Oxoglu/Fe-dep_dioxygenase_dom"/>
</dbReference>
<dbReference type="FunFam" id="2.60.120.330:FF:000134">
    <property type="entry name" value="Uncharacterized protein"/>
    <property type="match status" value="1"/>
</dbReference>
<gene>
    <name evidence="6" type="ORF">SSX86_009633</name>
</gene>
<evidence type="ECO:0000256" key="1">
    <source>
        <dbReference type="ARBA" id="ARBA00008056"/>
    </source>
</evidence>
<dbReference type="InterPro" id="IPR027443">
    <property type="entry name" value="IPNS-like_sf"/>
</dbReference>